<evidence type="ECO:0000313" key="1">
    <source>
        <dbReference type="EMBL" id="QQP49086.1"/>
    </source>
</evidence>
<dbReference type="Gene3D" id="3.40.390.10">
    <property type="entry name" value="Collagenase (Catalytic Domain)"/>
    <property type="match status" value="1"/>
</dbReference>
<proteinExistence type="predicted"/>
<dbReference type="EMBL" id="CP045895">
    <property type="protein sequence ID" value="QQP49086.1"/>
    <property type="molecule type" value="Genomic_DNA"/>
</dbReference>
<dbReference type="GO" id="GO:0004222">
    <property type="term" value="F:metalloendopeptidase activity"/>
    <property type="evidence" value="ECO:0007669"/>
    <property type="project" value="InterPro"/>
</dbReference>
<dbReference type="SUPFAM" id="SSF55486">
    <property type="entry name" value="Metalloproteases ('zincins'), catalytic domain"/>
    <property type="match status" value="1"/>
</dbReference>
<organism evidence="1 2">
    <name type="scientific">Caligus rogercresseyi</name>
    <name type="common">Sea louse</name>
    <dbReference type="NCBI Taxonomy" id="217165"/>
    <lineage>
        <taxon>Eukaryota</taxon>
        <taxon>Metazoa</taxon>
        <taxon>Ecdysozoa</taxon>
        <taxon>Arthropoda</taxon>
        <taxon>Crustacea</taxon>
        <taxon>Multicrustacea</taxon>
        <taxon>Hexanauplia</taxon>
        <taxon>Copepoda</taxon>
        <taxon>Siphonostomatoida</taxon>
        <taxon>Caligidae</taxon>
        <taxon>Caligus</taxon>
    </lineage>
</organism>
<dbReference type="Proteomes" id="UP000595437">
    <property type="component" value="Chromosome 6"/>
</dbReference>
<dbReference type="OrthoDB" id="6359983at2759"/>
<dbReference type="Gene3D" id="1.10.1380.10">
    <property type="entry name" value="Neutral endopeptidase , domain2"/>
    <property type="match status" value="1"/>
</dbReference>
<evidence type="ECO:0000313" key="2">
    <source>
        <dbReference type="Proteomes" id="UP000595437"/>
    </source>
</evidence>
<dbReference type="AlphaFoldDB" id="A0A7T8HFJ6"/>
<gene>
    <name evidence="1" type="ORF">FKW44_009614</name>
</gene>
<dbReference type="PROSITE" id="PS51885">
    <property type="entry name" value="NEPRILYSIN"/>
    <property type="match status" value="1"/>
</dbReference>
<accession>A0A7T8HFJ6</accession>
<dbReference type="InterPro" id="IPR024079">
    <property type="entry name" value="MetalloPept_cat_dom_sf"/>
</dbReference>
<feature type="non-terminal residue" evidence="1">
    <location>
        <position position="50"/>
    </location>
</feature>
<dbReference type="InterPro" id="IPR000718">
    <property type="entry name" value="Peptidase_M13"/>
</dbReference>
<sequence length="50" mass="5755">SLRRDMNFSVDPCDDFYEFACGGYSASQNLDQELDGNNKFEELDSKILKE</sequence>
<evidence type="ECO:0008006" key="3">
    <source>
        <dbReference type="Google" id="ProtNLM"/>
    </source>
</evidence>
<feature type="non-terminal residue" evidence="1">
    <location>
        <position position="1"/>
    </location>
</feature>
<protein>
    <recommendedName>
        <fullName evidence="3">Neprilysin</fullName>
    </recommendedName>
</protein>
<dbReference type="GO" id="GO:0006508">
    <property type="term" value="P:proteolysis"/>
    <property type="evidence" value="ECO:0007669"/>
    <property type="project" value="InterPro"/>
</dbReference>
<name>A0A7T8HFJ6_CALRO</name>
<dbReference type="InterPro" id="IPR042089">
    <property type="entry name" value="Peptidase_M13_dom_2"/>
</dbReference>
<keyword evidence="2" id="KW-1185">Reference proteome</keyword>
<reference evidence="2" key="1">
    <citation type="submission" date="2021-01" db="EMBL/GenBank/DDBJ databases">
        <title>Caligus Genome Assembly.</title>
        <authorList>
            <person name="Gallardo-Escarate C."/>
        </authorList>
    </citation>
    <scope>NUCLEOTIDE SEQUENCE [LARGE SCALE GENOMIC DNA]</scope>
</reference>